<dbReference type="Pfam" id="PF10675">
    <property type="entry name" value="DUF2489"/>
    <property type="match status" value="1"/>
</dbReference>
<dbReference type="InterPro" id="IPR019617">
    <property type="entry name" value="DUF2489"/>
</dbReference>
<keyword evidence="4" id="KW-1185">Reference proteome</keyword>
<name>A0A9E5MM27_9GAMM</name>
<dbReference type="Proteomes" id="UP000787472">
    <property type="component" value="Unassembled WGS sequence"/>
</dbReference>
<accession>A0A9E5MM27</accession>
<feature type="transmembrane region" description="Helical" evidence="1">
    <location>
        <begin position="6"/>
        <end position="29"/>
    </location>
</feature>
<keyword evidence="1" id="KW-1133">Transmembrane helix</keyword>
<protein>
    <submittedName>
        <fullName evidence="3">DUF2489 domain-containing protein</fullName>
    </submittedName>
</protein>
<sequence length="157" mass="17755">MSTQSPYLALALIAAASIVFALAAVAVYYRLKLRTMQQHQQAQLEQLKKQGQQQRGRINKSIQIIAQGLLDDQLSLTEGSIRIKVLLDGLAVEEGVQEEFAAFYHLAAATDHIPILEAWKALNTRKKLEFDQQRQQLESDHREFVIDAAQRILGKQF</sequence>
<keyword evidence="1" id="KW-0472">Membrane</keyword>
<dbReference type="RefSeq" id="WP_167183995.1">
    <property type="nucleotide sequence ID" value="NZ_JAAONZ010000004.1"/>
</dbReference>
<evidence type="ECO:0000259" key="2">
    <source>
        <dbReference type="Pfam" id="PF10675"/>
    </source>
</evidence>
<dbReference type="AlphaFoldDB" id="A0A9E5MM27"/>
<evidence type="ECO:0000313" key="3">
    <source>
        <dbReference type="EMBL" id="NHO65315.1"/>
    </source>
</evidence>
<dbReference type="EMBL" id="JAAONZ010000004">
    <property type="protein sequence ID" value="NHO65315.1"/>
    <property type="molecule type" value="Genomic_DNA"/>
</dbReference>
<feature type="domain" description="DUF2489" evidence="2">
    <location>
        <begin position="20"/>
        <end position="152"/>
    </location>
</feature>
<organism evidence="3 4">
    <name type="scientific">Pseudomaricurvus hydrocarbonicus</name>
    <dbReference type="NCBI Taxonomy" id="1470433"/>
    <lineage>
        <taxon>Bacteria</taxon>
        <taxon>Pseudomonadati</taxon>
        <taxon>Pseudomonadota</taxon>
        <taxon>Gammaproteobacteria</taxon>
        <taxon>Cellvibrionales</taxon>
        <taxon>Cellvibrionaceae</taxon>
        <taxon>Pseudomaricurvus</taxon>
    </lineage>
</organism>
<comment type="caution">
    <text evidence="3">The sequence shown here is derived from an EMBL/GenBank/DDBJ whole genome shotgun (WGS) entry which is preliminary data.</text>
</comment>
<reference evidence="3" key="1">
    <citation type="submission" date="2020-03" db="EMBL/GenBank/DDBJ databases">
        <authorList>
            <person name="Guo F."/>
        </authorList>
    </citation>
    <scope>NUCLEOTIDE SEQUENCE</scope>
    <source>
        <strain evidence="3">JCM 30134</strain>
    </source>
</reference>
<gene>
    <name evidence="3" type="ORF">G8770_07140</name>
</gene>
<proteinExistence type="predicted"/>
<keyword evidence="1" id="KW-0812">Transmembrane</keyword>
<evidence type="ECO:0000256" key="1">
    <source>
        <dbReference type="SAM" id="Phobius"/>
    </source>
</evidence>
<evidence type="ECO:0000313" key="4">
    <source>
        <dbReference type="Proteomes" id="UP000787472"/>
    </source>
</evidence>